<reference evidence="1" key="2">
    <citation type="journal article" date="2015" name="Fish Shellfish Immunol.">
        <title>Early steps in the European eel (Anguilla anguilla)-Vibrio vulnificus interaction in the gills: Role of the RtxA13 toxin.</title>
        <authorList>
            <person name="Callol A."/>
            <person name="Pajuelo D."/>
            <person name="Ebbesson L."/>
            <person name="Teles M."/>
            <person name="MacKenzie S."/>
            <person name="Amaro C."/>
        </authorList>
    </citation>
    <scope>NUCLEOTIDE SEQUENCE</scope>
</reference>
<dbReference type="EMBL" id="GBXM01101087">
    <property type="protein sequence ID" value="JAH07490.1"/>
    <property type="molecule type" value="Transcribed_RNA"/>
</dbReference>
<proteinExistence type="predicted"/>
<dbReference type="AlphaFoldDB" id="A0A0E9PTS7"/>
<name>A0A0E9PTS7_ANGAN</name>
<evidence type="ECO:0000313" key="1">
    <source>
        <dbReference type="EMBL" id="JAH07490.1"/>
    </source>
</evidence>
<sequence length="37" mass="4513">MYIHKKRNVNLNCRIFYKDCESMVIDRKPVVRGLCNR</sequence>
<organism evidence="1">
    <name type="scientific">Anguilla anguilla</name>
    <name type="common">European freshwater eel</name>
    <name type="synonym">Muraena anguilla</name>
    <dbReference type="NCBI Taxonomy" id="7936"/>
    <lineage>
        <taxon>Eukaryota</taxon>
        <taxon>Metazoa</taxon>
        <taxon>Chordata</taxon>
        <taxon>Craniata</taxon>
        <taxon>Vertebrata</taxon>
        <taxon>Euteleostomi</taxon>
        <taxon>Actinopterygii</taxon>
        <taxon>Neopterygii</taxon>
        <taxon>Teleostei</taxon>
        <taxon>Anguilliformes</taxon>
        <taxon>Anguillidae</taxon>
        <taxon>Anguilla</taxon>
    </lineage>
</organism>
<reference evidence="1" key="1">
    <citation type="submission" date="2014-11" db="EMBL/GenBank/DDBJ databases">
        <authorList>
            <person name="Amaro Gonzalez C."/>
        </authorList>
    </citation>
    <scope>NUCLEOTIDE SEQUENCE</scope>
</reference>
<protein>
    <submittedName>
        <fullName evidence="1">Uncharacterized protein</fullName>
    </submittedName>
</protein>
<accession>A0A0E9PTS7</accession>